<name>A0A426XNT1_ENSVE</name>
<dbReference type="PANTHER" id="PTHR31901:SF9">
    <property type="entry name" value="GH3 DOMAIN-CONTAINING PROTEIN"/>
    <property type="match status" value="1"/>
</dbReference>
<proteinExistence type="predicted"/>
<dbReference type="PANTHER" id="PTHR31901">
    <property type="entry name" value="GH3 DOMAIN-CONTAINING PROTEIN"/>
    <property type="match status" value="1"/>
</dbReference>
<sequence length="218" mass="23866">MVVCALASFVVTLLPTYMSYIRFHSLLAVGKQLLVDSSMSTKRSMERAKEGMGVESGPLAHIHHHKLSVCVLGHSTTKPVTEPAVGGGGCPCFRPVTTMPEAPKFLLSPASLPDEHRKALEFIEDVTANADQVQRRVLAEILAQNAPAEYLHRHGLPGRTAPDPDAFKRLIPVVTYEDIRPDILRIAHGDTSPILSGRPISEFLTRFAARSHMYPLGK</sequence>
<dbReference type="Proteomes" id="UP000287651">
    <property type="component" value="Unassembled WGS sequence"/>
</dbReference>
<comment type="caution">
    <text evidence="1">The sequence shown here is derived from an EMBL/GenBank/DDBJ whole genome shotgun (WGS) entry which is preliminary data.</text>
</comment>
<dbReference type="InterPro" id="IPR004993">
    <property type="entry name" value="GH3"/>
</dbReference>
<evidence type="ECO:0000313" key="2">
    <source>
        <dbReference type="Proteomes" id="UP000287651"/>
    </source>
</evidence>
<dbReference type="EMBL" id="AMZH03018853">
    <property type="protein sequence ID" value="RRT41101.1"/>
    <property type="molecule type" value="Genomic_DNA"/>
</dbReference>
<gene>
    <name evidence="1" type="ORF">B296_00047133</name>
</gene>
<reference evidence="1 2" key="1">
    <citation type="journal article" date="2014" name="Agronomy (Basel)">
        <title>A Draft Genome Sequence for Ensete ventricosum, the Drought-Tolerant Tree Against Hunger.</title>
        <authorList>
            <person name="Harrison J."/>
            <person name="Moore K.A."/>
            <person name="Paszkiewicz K."/>
            <person name="Jones T."/>
            <person name="Grant M."/>
            <person name="Ambacheew D."/>
            <person name="Muzemil S."/>
            <person name="Studholme D.J."/>
        </authorList>
    </citation>
    <scope>NUCLEOTIDE SEQUENCE [LARGE SCALE GENOMIC DNA]</scope>
</reference>
<evidence type="ECO:0000313" key="1">
    <source>
        <dbReference type="EMBL" id="RRT41101.1"/>
    </source>
</evidence>
<accession>A0A426XNT1</accession>
<dbReference type="Pfam" id="PF03321">
    <property type="entry name" value="GH3"/>
    <property type="match status" value="1"/>
</dbReference>
<dbReference type="GO" id="GO:0016881">
    <property type="term" value="F:acid-amino acid ligase activity"/>
    <property type="evidence" value="ECO:0007669"/>
    <property type="project" value="TreeGrafter"/>
</dbReference>
<protein>
    <submittedName>
        <fullName evidence="1">Uncharacterized protein</fullName>
    </submittedName>
</protein>
<organism evidence="1 2">
    <name type="scientific">Ensete ventricosum</name>
    <name type="common">Abyssinian banana</name>
    <name type="synonym">Musa ensete</name>
    <dbReference type="NCBI Taxonomy" id="4639"/>
    <lineage>
        <taxon>Eukaryota</taxon>
        <taxon>Viridiplantae</taxon>
        <taxon>Streptophyta</taxon>
        <taxon>Embryophyta</taxon>
        <taxon>Tracheophyta</taxon>
        <taxon>Spermatophyta</taxon>
        <taxon>Magnoliopsida</taxon>
        <taxon>Liliopsida</taxon>
        <taxon>Zingiberales</taxon>
        <taxon>Musaceae</taxon>
        <taxon>Ensete</taxon>
    </lineage>
</organism>
<dbReference type="AlphaFoldDB" id="A0A426XNT1"/>
<dbReference type="GO" id="GO:0005737">
    <property type="term" value="C:cytoplasm"/>
    <property type="evidence" value="ECO:0007669"/>
    <property type="project" value="TreeGrafter"/>
</dbReference>